<evidence type="ECO:0000256" key="7">
    <source>
        <dbReference type="ARBA" id="ARBA00022552"/>
    </source>
</evidence>
<evidence type="ECO:0000256" key="12">
    <source>
        <dbReference type="ARBA" id="ARBA00023242"/>
    </source>
</evidence>
<evidence type="ECO:0000313" key="16">
    <source>
        <dbReference type="EMBL" id="QWU88791.1"/>
    </source>
</evidence>
<dbReference type="InterPro" id="IPR005579">
    <property type="entry name" value="Cgr1-like"/>
</dbReference>
<evidence type="ECO:0000256" key="11">
    <source>
        <dbReference type="ARBA" id="ARBA00023136"/>
    </source>
</evidence>
<sequence length="508" mass="60209">MSDEVVYAVFEPSEAKLLTTTSQTQLLVENPILASALSNIFPYLLLMDNLLEIFTWTNGDPYQNFLFITGYSVLVLYWHTLRFVALPLLIAASFSSIVWRTSTIMRDSKYGEKPTIDEVLQTLHNITVRFDLFFRPARHVRFTRKNYLKFVISAILVTPAHAAVARTFLSPTVLTWLIGVFFLTYHSPWAYTIRHLLWRSLYIRLLAYYMTGLDIKISTDEGKEKVHGGISRVHSPSATDVEDEDSSAPIITDNDFTIVKKVIASPKQLRQTVRFDILENERRWFGFGWSKLLLPNERASYCYEQSMRPSPDPQDDDFEFPVCEHDLYKYTWQWMDERWELDLEFNKSRYKTGWVYYDSNWGNPGYRDQSSKYTRTRNATADKEFKDIPKKYINPLAEKEITEGPRVNGKNFKIKKDAFRVRSLGVKKLNTWQLREKKKLEEEQYKARIKDLKQEKEDEKNSRVAEIKRRREIKEEKERYERMAEKMHAKKVERMRKKEKRNKALRER</sequence>
<gene>
    <name evidence="16" type="ORF">CA3LBN_003099</name>
</gene>
<keyword evidence="17" id="KW-1185">Reference proteome</keyword>
<dbReference type="InterPro" id="IPR010482">
    <property type="entry name" value="TECPR1-like_DysF"/>
</dbReference>
<feature type="region of interest" description="Disordered" evidence="13">
    <location>
        <begin position="453"/>
        <end position="508"/>
    </location>
</feature>
<dbReference type="EMBL" id="CP076663">
    <property type="protein sequence ID" value="QWU88791.1"/>
    <property type="molecule type" value="Genomic_DNA"/>
</dbReference>
<feature type="transmembrane region" description="Helical" evidence="14">
    <location>
        <begin position="76"/>
        <end position="99"/>
    </location>
</feature>
<feature type="transmembrane region" description="Helical" evidence="14">
    <location>
        <begin position="174"/>
        <end position="193"/>
    </location>
</feature>
<evidence type="ECO:0000313" key="17">
    <source>
        <dbReference type="Proteomes" id="UP000825434"/>
    </source>
</evidence>
<comment type="function">
    <text evidence="1">Involved in nucleolar integrity and required for processing of the pre-rRNA for the 60S ribosome subunit.</text>
</comment>
<comment type="similarity">
    <text evidence="4">Belongs to the CGR1 family.</text>
</comment>
<keyword evidence="12" id="KW-0539">Nucleus</keyword>
<evidence type="ECO:0000256" key="2">
    <source>
        <dbReference type="ARBA" id="ARBA00004308"/>
    </source>
</evidence>
<feature type="domain" description="TECPR1-like DysF" evidence="15">
    <location>
        <begin position="23"/>
        <end position="378"/>
    </location>
</feature>
<keyword evidence="6" id="KW-0690">Ribosome biogenesis</keyword>
<proteinExistence type="inferred from homology"/>
<evidence type="ECO:0000256" key="1">
    <source>
        <dbReference type="ARBA" id="ARBA00004090"/>
    </source>
</evidence>
<evidence type="ECO:0000256" key="13">
    <source>
        <dbReference type="SAM" id="MobiDB-lite"/>
    </source>
</evidence>
<protein>
    <recommendedName>
        <fullName evidence="5">rRNA-processing protein CGR1</fullName>
    </recommendedName>
</protein>
<accession>A0ABX8I699</accession>
<evidence type="ECO:0000256" key="5">
    <source>
        <dbReference type="ARBA" id="ARBA00021475"/>
    </source>
</evidence>
<dbReference type="Pfam" id="PF06398">
    <property type="entry name" value="Pex24p"/>
    <property type="match status" value="1"/>
</dbReference>
<keyword evidence="9 14" id="KW-1133">Transmembrane helix</keyword>
<comment type="subcellular location">
    <subcellularLocation>
        <location evidence="2">Endomembrane system</location>
    </subcellularLocation>
    <subcellularLocation>
        <location evidence="3">Nucleus</location>
        <location evidence="3">Nucleolus</location>
    </subcellularLocation>
</comment>
<keyword evidence="11 14" id="KW-0472">Membrane</keyword>
<evidence type="ECO:0000256" key="6">
    <source>
        <dbReference type="ARBA" id="ARBA00022517"/>
    </source>
</evidence>
<dbReference type="Pfam" id="PF03879">
    <property type="entry name" value="Cgr1"/>
    <property type="match status" value="1"/>
</dbReference>
<reference evidence="16 17" key="1">
    <citation type="submission" date="2021-06" db="EMBL/GenBank/DDBJ databases">
        <title>Candida outbreak in Lebanon.</title>
        <authorList>
            <person name="Finianos M."/>
        </authorList>
    </citation>
    <scope>NUCLEOTIDE SEQUENCE [LARGE SCALE GENOMIC DNA]</scope>
    <source>
        <strain evidence="16">CA3LBN</strain>
    </source>
</reference>
<keyword evidence="8 14" id="KW-0812">Transmembrane</keyword>
<dbReference type="InterPro" id="IPR052646">
    <property type="entry name" value="Peroxisomal_PEX28-32"/>
</dbReference>
<feature type="transmembrane region" description="Helical" evidence="14">
    <location>
        <begin position="147"/>
        <end position="168"/>
    </location>
</feature>
<evidence type="ECO:0000256" key="10">
    <source>
        <dbReference type="ARBA" id="ARBA00023054"/>
    </source>
</evidence>
<evidence type="ECO:0000256" key="4">
    <source>
        <dbReference type="ARBA" id="ARBA00007869"/>
    </source>
</evidence>
<keyword evidence="7" id="KW-0698">rRNA processing</keyword>
<evidence type="ECO:0000256" key="9">
    <source>
        <dbReference type="ARBA" id="ARBA00022989"/>
    </source>
</evidence>
<dbReference type="PANTHER" id="PTHR31679:SF2">
    <property type="entry name" value="PEROXISOMAL MEMBRANE PROTEIN PEX30-RELATED"/>
    <property type="match status" value="1"/>
</dbReference>
<feature type="compositionally biased region" description="Basic and acidic residues" evidence="13">
    <location>
        <begin position="453"/>
        <end position="492"/>
    </location>
</feature>
<name>A0ABX8I699_9ASCO</name>
<keyword evidence="10" id="KW-0175">Coiled coil</keyword>
<evidence type="ECO:0000259" key="15">
    <source>
        <dbReference type="Pfam" id="PF06398"/>
    </source>
</evidence>
<evidence type="ECO:0000256" key="14">
    <source>
        <dbReference type="SAM" id="Phobius"/>
    </source>
</evidence>
<evidence type="ECO:0000256" key="3">
    <source>
        <dbReference type="ARBA" id="ARBA00004604"/>
    </source>
</evidence>
<dbReference type="PANTHER" id="PTHR31679">
    <property type="entry name" value="PEROXISOMAL MEMBRANE PROTEIN PEX30-RELATED"/>
    <property type="match status" value="1"/>
</dbReference>
<evidence type="ECO:0000256" key="8">
    <source>
        <dbReference type="ARBA" id="ARBA00022692"/>
    </source>
</evidence>
<organism evidence="16 17">
    <name type="scientific">Candidozyma haemuli</name>
    <dbReference type="NCBI Taxonomy" id="45357"/>
    <lineage>
        <taxon>Eukaryota</taxon>
        <taxon>Fungi</taxon>
        <taxon>Dikarya</taxon>
        <taxon>Ascomycota</taxon>
        <taxon>Saccharomycotina</taxon>
        <taxon>Pichiomycetes</taxon>
        <taxon>Metschnikowiaceae</taxon>
        <taxon>Candidozyma</taxon>
    </lineage>
</organism>
<dbReference type="Proteomes" id="UP000825434">
    <property type="component" value="Chromosome 3"/>
</dbReference>